<protein>
    <submittedName>
        <fullName evidence="2 4">Uncharacterized protein</fullName>
    </submittedName>
</protein>
<reference evidence="2 3" key="2">
    <citation type="submission" date="2018-11" db="EMBL/GenBank/DDBJ databases">
        <authorList>
            <consortium name="Pathogen Informatics"/>
        </authorList>
    </citation>
    <scope>NUCLEOTIDE SEQUENCE [LARGE SCALE GENOMIC DNA]</scope>
    <source>
        <strain evidence="2 3">NST_G2</strain>
    </source>
</reference>
<dbReference type="GO" id="GO:0043001">
    <property type="term" value="P:Golgi to plasma membrane protein transport"/>
    <property type="evidence" value="ECO:0007669"/>
    <property type="project" value="TreeGrafter"/>
</dbReference>
<organism evidence="4">
    <name type="scientific">Schistocephalus solidus</name>
    <name type="common">Tapeworm</name>
    <dbReference type="NCBI Taxonomy" id="70667"/>
    <lineage>
        <taxon>Eukaryota</taxon>
        <taxon>Metazoa</taxon>
        <taxon>Spiralia</taxon>
        <taxon>Lophotrochozoa</taxon>
        <taxon>Platyhelminthes</taxon>
        <taxon>Cestoda</taxon>
        <taxon>Eucestoda</taxon>
        <taxon>Diphyllobothriidea</taxon>
        <taxon>Diphyllobothriidae</taxon>
        <taxon>Schistocephalus</taxon>
    </lineage>
</organism>
<dbReference type="PANTHER" id="PTHR13465:SF2">
    <property type="entry name" value="PHAGOSOME ASSEMBLY FACTOR 1"/>
    <property type="match status" value="1"/>
</dbReference>
<dbReference type="OrthoDB" id="411211at2759"/>
<evidence type="ECO:0000313" key="4">
    <source>
        <dbReference type="WBParaSite" id="SSLN_0001363201-mRNA-1"/>
    </source>
</evidence>
<name>A0A183T9I1_SCHSO</name>
<evidence type="ECO:0000313" key="2">
    <source>
        <dbReference type="EMBL" id="VDL99514.1"/>
    </source>
</evidence>
<evidence type="ECO:0000256" key="1">
    <source>
        <dbReference type="ARBA" id="ARBA00024339"/>
    </source>
</evidence>
<dbReference type="STRING" id="70667.A0A183T9I1"/>
<comment type="similarity">
    <text evidence="1">Belongs to the PHAF1 family.</text>
</comment>
<gene>
    <name evidence="2" type="ORF">SSLN_LOCUS13129</name>
</gene>
<keyword evidence="3" id="KW-1185">Reference proteome</keyword>
<dbReference type="Pfam" id="PF03676">
    <property type="entry name" value="PHAF1"/>
    <property type="match status" value="1"/>
</dbReference>
<sequence>MLDLEVVPELALRCRDWELVLGMPLQQAIEIIRKQDSTITNVDFWHSDKYQTSLSQGTTDSAITKLLSFYLRHLREMADSQRPVLRATMKIPGFSSRTFEKLGGLGGIGNHDSKGKALLVSFLFAVPDESVSGNYRLCYRGITFVLSAPSREDGGFATPVSPGSCSLASTSSAVADLSRLDASDINLFVKRIYLFLGQNVSEAKPPSQLPSSCYHGNIFLERLRVLRSGERTKKLAFDLIYQELCVNPNRDPPIQRFSACVAFGDTVQVRWHLFAQRYRRPPISP</sequence>
<dbReference type="Proteomes" id="UP000275846">
    <property type="component" value="Unassembled WGS sequence"/>
</dbReference>
<evidence type="ECO:0000313" key="3">
    <source>
        <dbReference type="Proteomes" id="UP000275846"/>
    </source>
</evidence>
<dbReference type="EMBL" id="UYSU01037825">
    <property type="protein sequence ID" value="VDL99514.1"/>
    <property type="molecule type" value="Genomic_DNA"/>
</dbReference>
<dbReference type="WBParaSite" id="SSLN_0001363201-mRNA-1">
    <property type="protein sequence ID" value="SSLN_0001363201-mRNA-1"/>
    <property type="gene ID" value="SSLN_0001363201"/>
</dbReference>
<dbReference type="PANTHER" id="PTHR13465">
    <property type="entry name" value="UPF0183 PROTEIN"/>
    <property type="match status" value="1"/>
</dbReference>
<reference evidence="4" key="1">
    <citation type="submission" date="2016-06" db="UniProtKB">
        <authorList>
            <consortium name="WormBaseParasite"/>
        </authorList>
    </citation>
    <scope>IDENTIFICATION</scope>
</reference>
<dbReference type="AlphaFoldDB" id="A0A183T9I1"/>
<proteinExistence type="inferred from homology"/>
<dbReference type="GO" id="GO:0005802">
    <property type="term" value="C:trans-Golgi network"/>
    <property type="evidence" value="ECO:0007669"/>
    <property type="project" value="TreeGrafter"/>
</dbReference>
<accession>A0A183T9I1</accession>
<dbReference type="InterPro" id="IPR039156">
    <property type="entry name" value="PHAF1/BROMI"/>
</dbReference>
<dbReference type="InterPro" id="IPR005373">
    <property type="entry name" value="PHAF1"/>
</dbReference>